<evidence type="ECO:0000313" key="3">
    <source>
        <dbReference type="Proteomes" id="UP000321934"/>
    </source>
</evidence>
<keyword evidence="1" id="KW-0472">Membrane</keyword>
<organism evidence="2 3">
    <name type="scientific">Candidatus Deianiraea vastatrix</name>
    <dbReference type="NCBI Taxonomy" id="2163644"/>
    <lineage>
        <taxon>Bacteria</taxon>
        <taxon>Pseudomonadati</taxon>
        <taxon>Pseudomonadota</taxon>
        <taxon>Alphaproteobacteria</taxon>
        <taxon>Rickettsiales</taxon>
        <taxon>Candidatus Deianiraeaceae</taxon>
        <taxon>Candidatus Deianiraea</taxon>
    </lineage>
</organism>
<dbReference type="AlphaFoldDB" id="A0A5B8XIA2"/>
<proteinExistence type="predicted"/>
<dbReference type="RefSeq" id="WP_146821065.1">
    <property type="nucleotide sequence ID" value="NZ_CP029077.1"/>
</dbReference>
<evidence type="ECO:0000256" key="1">
    <source>
        <dbReference type="SAM" id="Phobius"/>
    </source>
</evidence>
<feature type="transmembrane region" description="Helical" evidence="1">
    <location>
        <begin position="62"/>
        <end position="81"/>
    </location>
</feature>
<keyword evidence="1" id="KW-0812">Transmembrane</keyword>
<dbReference type="Proteomes" id="UP000321934">
    <property type="component" value="Chromosome"/>
</dbReference>
<evidence type="ECO:0000313" key="2">
    <source>
        <dbReference type="EMBL" id="QED23741.1"/>
    </source>
</evidence>
<name>A0A5B8XIA2_9RICK</name>
<keyword evidence="1" id="KW-1133">Transmembrane helix</keyword>
<dbReference type="EMBL" id="CP029077">
    <property type="protein sequence ID" value="QED23741.1"/>
    <property type="molecule type" value="Genomic_DNA"/>
</dbReference>
<accession>A0A5B8XIA2</accession>
<keyword evidence="3" id="KW-1185">Reference proteome</keyword>
<sequence length="82" mass="9627">MKVSKNPDNIQFIDLLTQVSHFSNKQINVIINVIKTINDENKQLYATKLDLKDMENRLLKRIIYLFAAIQTIMTYIIKILAF</sequence>
<gene>
    <name evidence="2" type="ORF">Deia_00954</name>
</gene>
<reference evidence="2 3" key="1">
    <citation type="journal article" date="2019" name="ISME J.">
        <title>Deianiraea, an extracellular bacterium associated with the ciliate Paramecium, suggests an alternative scenario for the evolution of Rickettsiales.</title>
        <authorList>
            <person name="Castelli M."/>
            <person name="Sabaneyeva E."/>
            <person name="Lanzoni O."/>
            <person name="Lebedeva N."/>
            <person name="Floriano A.M."/>
            <person name="Gaiarsa S."/>
            <person name="Benken K."/>
            <person name="Modeo L."/>
            <person name="Bandi C."/>
            <person name="Potekhin A."/>
            <person name="Sassera D."/>
            <person name="Petroni G."/>
        </authorList>
    </citation>
    <scope>NUCLEOTIDE SEQUENCE [LARGE SCALE GENOMIC DNA]</scope>
    <source>
        <strain evidence="2">CyL4-1</strain>
    </source>
</reference>
<protein>
    <submittedName>
        <fullName evidence="2">Uncharacterized protein</fullName>
    </submittedName>
</protein>